<feature type="transmembrane region" description="Helical" evidence="6">
    <location>
        <begin position="409"/>
        <end position="429"/>
    </location>
</feature>
<dbReference type="OrthoDB" id="2261376at2759"/>
<feature type="transmembrane region" description="Helical" evidence="6">
    <location>
        <begin position="238"/>
        <end position="260"/>
    </location>
</feature>
<feature type="transmembrane region" description="Helical" evidence="6">
    <location>
        <begin position="156"/>
        <end position="184"/>
    </location>
</feature>
<keyword evidence="4 6" id="KW-1133">Transmembrane helix</keyword>
<feature type="transmembrane region" description="Helical" evidence="6">
    <location>
        <begin position="84"/>
        <end position="102"/>
    </location>
</feature>
<dbReference type="PROSITE" id="PS50850">
    <property type="entry name" value="MFS"/>
    <property type="match status" value="1"/>
</dbReference>
<dbReference type="SUPFAM" id="SSF103473">
    <property type="entry name" value="MFS general substrate transporter"/>
    <property type="match status" value="1"/>
</dbReference>
<keyword evidence="2" id="KW-0813">Transport</keyword>
<evidence type="ECO:0000313" key="9">
    <source>
        <dbReference type="Proteomes" id="UP000030669"/>
    </source>
</evidence>
<feature type="transmembrane region" description="Helical" evidence="6">
    <location>
        <begin position="190"/>
        <end position="211"/>
    </location>
</feature>
<dbReference type="GO" id="GO:0005886">
    <property type="term" value="C:plasma membrane"/>
    <property type="evidence" value="ECO:0007669"/>
    <property type="project" value="TreeGrafter"/>
</dbReference>
<dbReference type="AlphaFoldDB" id="S7Q2H3"/>
<dbReference type="KEGG" id="gtr:GLOTRDRAFT_139553"/>
<evidence type="ECO:0000259" key="7">
    <source>
        <dbReference type="PROSITE" id="PS50850"/>
    </source>
</evidence>
<evidence type="ECO:0000256" key="5">
    <source>
        <dbReference type="ARBA" id="ARBA00023136"/>
    </source>
</evidence>
<dbReference type="OMA" id="IMFTNFQ"/>
<evidence type="ECO:0000256" key="1">
    <source>
        <dbReference type="ARBA" id="ARBA00004141"/>
    </source>
</evidence>
<dbReference type="Proteomes" id="UP000030669">
    <property type="component" value="Unassembled WGS sequence"/>
</dbReference>
<feature type="transmembrane region" description="Helical" evidence="6">
    <location>
        <begin position="114"/>
        <end position="135"/>
    </location>
</feature>
<feature type="transmembrane region" description="Helical" evidence="6">
    <location>
        <begin position="280"/>
        <end position="302"/>
    </location>
</feature>
<dbReference type="GeneID" id="19304287"/>
<accession>S7Q2H3</accession>
<dbReference type="eggNOG" id="KOG0252">
    <property type="taxonomic scope" value="Eukaryota"/>
</dbReference>
<keyword evidence="5 6" id="KW-0472">Membrane</keyword>
<reference evidence="8 9" key="1">
    <citation type="journal article" date="2012" name="Science">
        <title>The Paleozoic origin of enzymatic lignin decomposition reconstructed from 31 fungal genomes.</title>
        <authorList>
            <person name="Floudas D."/>
            <person name="Binder M."/>
            <person name="Riley R."/>
            <person name="Barry K."/>
            <person name="Blanchette R.A."/>
            <person name="Henrissat B."/>
            <person name="Martinez A.T."/>
            <person name="Otillar R."/>
            <person name="Spatafora J.W."/>
            <person name="Yadav J.S."/>
            <person name="Aerts A."/>
            <person name="Benoit I."/>
            <person name="Boyd A."/>
            <person name="Carlson A."/>
            <person name="Copeland A."/>
            <person name="Coutinho P.M."/>
            <person name="de Vries R.P."/>
            <person name="Ferreira P."/>
            <person name="Findley K."/>
            <person name="Foster B."/>
            <person name="Gaskell J."/>
            <person name="Glotzer D."/>
            <person name="Gorecki P."/>
            <person name="Heitman J."/>
            <person name="Hesse C."/>
            <person name="Hori C."/>
            <person name="Igarashi K."/>
            <person name="Jurgens J.A."/>
            <person name="Kallen N."/>
            <person name="Kersten P."/>
            <person name="Kohler A."/>
            <person name="Kuees U."/>
            <person name="Kumar T.K.A."/>
            <person name="Kuo A."/>
            <person name="LaButti K."/>
            <person name="Larrondo L.F."/>
            <person name="Lindquist E."/>
            <person name="Ling A."/>
            <person name="Lombard V."/>
            <person name="Lucas S."/>
            <person name="Lundell T."/>
            <person name="Martin R."/>
            <person name="McLaughlin D.J."/>
            <person name="Morgenstern I."/>
            <person name="Morin E."/>
            <person name="Murat C."/>
            <person name="Nagy L.G."/>
            <person name="Nolan M."/>
            <person name="Ohm R.A."/>
            <person name="Patyshakuliyeva A."/>
            <person name="Rokas A."/>
            <person name="Ruiz-Duenas F.J."/>
            <person name="Sabat G."/>
            <person name="Salamov A."/>
            <person name="Samejima M."/>
            <person name="Schmutz J."/>
            <person name="Slot J.C."/>
            <person name="St John F."/>
            <person name="Stenlid J."/>
            <person name="Sun H."/>
            <person name="Sun S."/>
            <person name="Syed K."/>
            <person name="Tsang A."/>
            <person name="Wiebenga A."/>
            <person name="Young D."/>
            <person name="Pisabarro A."/>
            <person name="Eastwood D.C."/>
            <person name="Martin F."/>
            <person name="Cullen D."/>
            <person name="Grigoriev I.V."/>
            <person name="Hibbett D.S."/>
        </authorList>
    </citation>
    <scope>NUCLEOTIDE SEQUENCE [LARGE SCALE GENOMIC DNA]</scope>
    <source>
        <strain evidence="8 9">ATCC 11539</strain>
    </source>
</reference>
<dbReference type="HOGENOM" id="CLU_001265_46_12_1"/>
<dbReference type="InterPro" id="IPR011701">
    <property type="entry name" value="MFS"/>
</dbReference>
<feature type="domain" description="Major facilitator superfamily (MFS) profile" evidence="7">
    <location>
        <begin position="15"/>
        <end position="433"/>
    </location>
</feature>
<evidence type="ECO:0000256" key="2">
    <source>
        <dbReference type="ARBA" id="ARBA00022448"/>
    </source>
</evidence>
<evidence type="ECO:0000256" key="6">
    <source>
        <dbReference type="SAM" id="Phobius"/>
    </source>
</evidence>
<dbReference type="InterPro" id="IPR036259">
    <property type="entry name" value="MFS_trans_sf"/>
</dbReference>
<keyword evidence="3 6" id="KW-0812">Transmembrane</keyword>
<dbReference type="FunFam" id="1.20.1250.20:FF:000140">
    <property type="entry name" value="Putative MFS phospholipid transporter"/>
    <property type="match status" value="1"/>
</dbReference>
<gene>
    <name evidence="8" type="ORF">GLOTRDRAFT_139553</name>
</gene>
<comment type="subcellular location">
    <subcellularLocation>
        <location evidence="1">Membrane</location>
        <topology evidence="1">Multi-pass membrane protein</topology>
    </subcellularLocation>
</comment>
<keyword evidence="9" id="KW-1185">Reference proteome</keyword>
<sequence>MASTVKRSRLSQISLIFACGTALFSDGYANNIIGSGNTLLIRIYGADKISGHNYSTTISSLAFAGTIVGMLTFGYLSDRMGRKFGMMLATGIVAVFSGLSAASKGANDSLGGTLAMLSAMRFFLGIGIGAEYPCGSVAASEQSEEESISKNAQHRWFALATNTMIDFGFVVSSFVPLVLYWIFGPHHLRAVWRLSLGLGVIPALLVFIWRLRMEEPTRYKKDSMKRAKIPYWLIVKRYWKSLAAICITWFIYDFITYPFGIYSSSITNTVTGGSEALSVVFGWGVVINLFYMPGTIGGAFLVDYLGPKYCQAFGLIMQAIIGFIMSGLYKHLVNHIAAFAVVYGIFLSFGEVGPGNCLGLLASKSGPTAVRGQYYGIAAAVGKVGAFVGTWAFPAIIKDFGTGTAATTGPFWIGSALAVLSAAITLLFIKPLSHDGMQEEDRLFREYLEAHGYDTSQMGLGAESTVVSSASMEKYDGESTEKAVAV</sequence>
<name>S7Q2H3_GLOTA</name>
<protein>
    <submittedName>
        <fullName evidence="8">MFS Git1p-like glycerophosphoinositol and glycerophosphocholine permease</fullName>
    </submittedName>
</protein>
<dbReference type="RefSeq" id="XP_007867511.1">
    <property type="nucleotide sequence ID" value="XM_007869320.1"/>
</dbReference>
<dbReference type="InterPro" id="IPR020846">
    <property type="entry name" value="MFS_dom"/>
</dbReference>
<feature type="transmembrane region" description="Helical" evidence="6">
    <location>
        <begin position="53"/>
        <end position="77"/>
    </location>
</feature>
<evidence type="ECO:0000256" key="3">
    <source>
        <dbReference type="ARBA" id="ARBA00022692"/>
    </source>
</evidence>
<feature type="transmembrane region" description="Helical" evidence="6">
    <location>
        <begin position="335"/>
        <end position="362"/>
    </location>
</feature>
<evidence type="ECO:0000313" key="8">
    <source>
        <dbReference type="EMBL" id="EPQ54201.1"/>
    </source>
</evidence>
<dbReference type="STRING" id="670483.S7Q2H3"/>
<feature type="transmembrane region" description="Helical" evidence="6">
    <location>
        <begin position="374"/>
        <end position="397"/>
    </location>
</feature>
<dbReference type="PANTHER" id="PTHR23508">
    <property type="entry name" value="CARBOXYLIC ACID TRANSPORTER PROTEIN HOMOLOG"/>
    <property type="match status" value="1"/>
</dbReference>
<dbReference type="EMBL" id="KB469304">
    <property type="protein sequence ID" value="EPQ54201.1"/>
    <property type="molecule type" value="Genomic_DNA"/>
</dbReference>
<evidence type="ECO:0000256" key="4">
    <source>
        <dbReference type="ARBA" id="ARBA00022989"/>
    </source>
</evidence>
<feature type="transmembrane region" description="Helical" evidence="6">
    <location>
        <begin position="309"/>
        <end position="329"/>
    </location>
</feature>
<dbReference type="PANTHER" id="PTHR23508:SF10">
    <property type="entry name" value="CARBOXYLIC ACID TRANSPORTER PROTEIN HOMOLOG"/>
    <property type="match status" value="1"/>
</dbReference>
<proteinExistence type="predicted"/>
<dbReference type="Gene3D" id="1.20.1250.20">
    <property type="entry name" value="MFS general substrate transporter like domains"/>
    <property type="match status" value="1"/>
</dbReference>
<dbReference type="Pfam" id="PF07690">
    <property type="entry name" value="MFS_1"/>
    <property type="match status" value="1"/>
</dbReference>
<organism evidence="8 9">
    <name type="scientific">Gloeophyllum trabeum (strain ATCC 11539 / FP-39264 / Madison 617)</name>
    <name type="common">Brown rot fungus</name>
    <dbReference type="NCBI Taxonomy" id="670483"/>
    <lineage>
        <taxon>Eukaryota</taxon>
        <taxon>Fungi</taxon>
        <taxon>Dikarya</taxon>
        <taxon>Basidiomycota</taxon>
        <taxon>Agaricomycotina</taxon>
        <taxon>Agaricomycetes</taxon>
        <taxon>Gloeophyllales</taxon>
        <taxon>Gloeophyllaceae</taxon>
        <taxon>Gloeophyllum</taxon>
    </lineage>
</organism>
<dbReference type="GO" id="GO:0046943">
    <property type="term" value="F:carboxylic acid transmembrane transporter activity"/>
    <property type="evidence" value="ECO:0007669"/>
    <property type="project" value="TreeGrafter"/>
</dbReference>